<keyword evidence="5" id="KW-0378">Hydrolase</keyword>
<keyword evidence="5" id="KW-0645">Protease</keyword>
<dbReference type="Gene3D" id="1.20.930.40">
    <property type="entry name" value="Transferrin receptor-like, dimerisation domain"/>
    <property type="match status" value="1"/>
</dbReference>
<dbReference type="EMBL" id="BTGC01000003">
    <property type="protein sequence ID" value="GMM50017.1"/>
    <property type="molecule type" value="Genomic_DNA"/>
</dbReference>
<dbReference type="InterPro" id="IPR007365">
    <property type="entry name" value="TFR-like_dimer_dom"/>
</dbReference>
<dbReference type="SUPFAM" id="SSF53187">
    <property type="entry name" value="Zn-dependent exopeptidases"/>
    <property type="match status" value="1"/>
</dbReference>
<keyword evidence="5" id="KW-0482">Metalloprotease</keyword>
<dbReference type="PANTHER" id="PTHR10404:SF72">
    <property type="entry name" value="ZINC METALLOPROTEASE TRE2-RELATED"/>
    <property type="match status" value="1"/>
</dbReference>
<dbReference type="InterPro" id="IPR007484">
    <property type="entry name" value="Peptidase_M28"/>
</dbReference>
<feature type="domain" description="Peptidase M28" evidence="4">
    <location>
        <begin position="420"/>
        <end position="526"/>
    </location>
</feature>
<gene>
    <name evidence="5" type="ORF">DASB73_009750</name>
</gene>
<dbReference type="Pfam" id="PF04389">
    <property type="entry name" value="Peptidase_M28"/>
    <property type="match status" value="1"/>
</dbReference>
<dbReference type="InterPro" id="IPR039373">
    <property type="entry name" value="Peptidase_M28B"/>
</dbReference>
<evidence type="ECO:0000313" key="5">
    <source>
        <dbReference type="EMBL" id="GMM50017.1"/>
    </source>
</evidence>
<comment type="caution">
    <text evidence="5">The sequence shown here is derived from an EMBL/GenBank/DDBJ whole genome shotgun (WGS) entry which is preliminary data.</text>
</comment>
<protein>
    <submittedName>
        <fullName evidence="5">Zinc metalloprotease</fullName>
    </submittedName>
</protein>
<evidence type="ECO:0000259" key="4">
    <source>
        <dbReference type="Pfam" id="PF04389"/>
    </source>
</evidence>
<dbReference type="Pfam" id="PF04253">
    <property type="entry name" value="TFR_dimer"/>
    <property type="match status" value="1"/>
</dbReference>
<dbReference type="SUPFAM" id="SSF52025">
    <property type="entry name" value="PA domain"/>
    <property type="match status" value="1"/>
</dbReference>
<dbReference type="InterPro" id="IPR036757">
    <property type="entry name" value="TFR-like_dimer_dom_sf"/>
</dbReference>
<organism evidence="5 6">
    <name type="scientific">Starmerella bacillaris</name>
    <name type="common">Yeast</name>
    <name type="synonym">Candida zemplinina</name>
    <dbReference type="NCBI Taxonomy" id="1247836"/>
    <lineage>
        <taxon>Eukaryota</taxon>
        <taxon>Fungi</taxon>
        <taxon>Dikarya</taxon>
        <taxon>Ascomycota</taxon>
        <taxon>Saccharomycotina</taxon>
        <taxon>Dipodascomycetes</taxon>
        <taxon>Dipodascales</taxon>
        <taxon>Trichomonascaceae</taxon>
        <taxon>Starmerella</taxon>
    </lineage>
</organism>
<feature type="region of interest" description="Disordered" evidence="2">
    <location>
        <begin position="1"/>
        <end position="36"/>
    </location>
</feature>
<dbReference type="GO" id="GO:0008237">
    <property type="term" value="F:metallopeptidase activity"/>
    <property type="evidence" value="ECO:0007669"/>
    <property type="project" value="UniProtKB-KW"/>
</dbReference>
<dbReference type="Gene3D" id="3.50.30.30">
    <property type="match status" value="1"/>
</dbReference>
<evidence type="ECO:0000259" key="3">
    <source>
        <dbReference type="Pfam" id="PF04253"/>
    </source>
</evidence>
<dbReference type="InterPro" id="IPR046450">
    <property type="entry name" value="PA_dom_sf"/>
</dbReference>
<proteinExistence type="inferred from homology"/>
<evidence type="ECO:0000313" key="6">
    <source>
        <dbReference type="Proteomes" id="UP001362899"/>
    </source>
</evidence>
<feature type="compositionally biased region" description="Acidic residues" evidence="2">
    <location>
        <begin position="21"/>
        <end position="36"/>
    </location>
</feature>
<dbReference type="Proteomes" id="UP001362899">
    <property type="component" value="Unassembled WGS sequence"/>
</dbReference>
<name>A0AAV5RGA5_STABA</name>
<reference evidence="5 6" key="1">
    <citation type="journal article" date="2023" name="Elife">
        <title>Identification of key yeast species and microbe-microbe interactions impacting larval growth of Drosophila in the wild.</title>
        <authorList>
            <person name="Mure A."/>
            <person name="Sugiura Y."/>
            <person name="Maeda R."/>
            <person name="Honda K."/>
            <person name="Sakurai N."/>
            <person name="Takahashi Y."/>
            <person name="Watada M."/>
            <person name="Katoh T."/>
            <person name="Gotoh A."/>
            <person name="Gotoh Y."/>
            <person name="Taniguchi I."/>
            <person name="Nakamura K."/>
            <person name="Hayashi T."/>
            <person name="Katayama T."/>
            <person name="Uemura T."/>
            <person name="Hattori Y."/>
        </authorList>
    </citation>
    <scope>NUCLEOTIDE SEQUENCE [LARGE SCALE GENOMIC DNA]</scope>
    <source>
        <strain evidence="5 6">SB-73</strain>
    </source>
</reference>
<accession>A0AAV5RGA5</accession>
<sequence>MPPHSPEEVESLFRGPPTYDEANEPPQEEFEIEDPDSAEVQAGPVTWFTKMSTFGKSNIFIPVRHVIDPIAHSWHAASMWTDRLIGRWVNPLLAKRLMFMFFTSCVIGSVYYFHSDALLTNGLVHLDHEMLKRSLREAIDVDSLQERMHFFGEMPHYAGSVGDSSTRKYVLDTLESASLRSKLDRHDIFISHGGDDLLEIKSANGDVIYTSNLIEGQAIENPSMSQQQPRSQMALSLPGDEERQIIYVNKGSRFDLDKLRASNIDIRDSIVLVKYGIEEPGVVALRLEEFGARGCLFFSEKSSQFSSWPEGPDYPSNAIQQGSLGVSYLYPGDILSPGWPSSMQLQTSLDGAKIAHIPVAAISWDDAKPLFESLRGHGIQTPEWHNNGAPDVPEIWTGPSENKVHLKISPTIEERHQIANVIGSIKGHESSSEAIIVGARLDAMCYGSSQLSGLAVLLEVAKAYATVRYDVQWQPLRSILFVAWDGTSQNYAGSTEWVESVSESLAKEGIAYIDLDVGISGPNFIMQGNPVLDFQDMLKDVRLNDSFSLWDAIDFDDSLFPIPGYGNHLAFEAHTGVPTIKMGFNGYPVPKDSCFDSIEWMNKFGDPNFERHKALADITSDILLELSDGPLIPYDFRHVGSEIERYLDDLYRETDAMIGPQNPDFEAVVSSINNAKVGAKELANAGNVYHTIQQQWLDYANRNKDSSGKLVENPPVSGLRLFWNGRISHVCKAFLDTNGINDRNWYKNHIFGPMKTSYEGEKLSGTFPAVRDALRSGNGKLAASNLDDAMAHVVKAARYLESMI</sequence>
<evidence type="ECO:0000256" key="1">
    <source>
        <dbReference type="ARBA" id="ARBA00005634"/>
    </source>
</evidence>
<keyword evidence="6" id="KW-1185">Reference proteome</keyword>
<dbReference type="SUPFAM" id="SSF47672">
    <property type="entry name" value="Transferrin receptor-like dimerisation domain"/>
    <property type="match status" value="1"/>
</dbReference>
<dbReference type="Gene3D" id="3.40.630.10">
    <property type="entry name" value="Zn peptidases"/>
    <property type="match status" value="1"/>
</dbReference>
<feature type="domain" description="Transferrin receptor-like dimerisation" evidence="3">
    <location>
        <begin position="678"/>
        <end position="800"/>
    </location>
</feature>
<dbReference type="GO" id="GO:0004180">
    <property type="term" value="F:carboxypeptidase activity"/>
    <property type="evidence" value="ECO:0007669"/>
    <property type="project" value="TreeGrafter"/>
</dbReference>
<comment type="similarity">
    <text evidence="1">Belongs to the peptidase M28 family. M28B subfamily.</text>
</comment>
<dbReference type="AlphaFoldDB" id="A0AAV5RGA5"/>
<evidence type="ECO:0000256" key="2">
    <source>
        <dbReference type="SAM" id="MobiDB-lite"/>
    </source>
</evidence>
<dbReference type="PANTHER" id="PTHR10404">
    <property type="entry name" value="N-ACETYLATED-ALPHA-LINKED ACIDIC DIPEPTIDASE"/>
    <property type="match status" value="1"/>
</dbReference>